<protein>
    <submittedName>
        <fullName evidence="2">Uncharacterized protein</fullName>
    </submittedName>
</protein>
<sequence length="365" mass="40430">MQIPLAELVKTPWEASEIRRHHQRLRHRKAEAFPSIDLTKPRGPHNGVFSPARVSAARDGMSRQDGEFDKHGGRNAFRNAADDVNLTSTERAASLRAMRSFTESIEDDVGPPELPPHLDIDVIGCSTSGMSASNTTDTIIEVATGADPMTSSTSSDKNRPSKKPKVDPQLGETQKYKMAVPGPGHSEQEQELHKSLIRDNDDDNDAEVEALFGKGDIAPPTSLPFEEPPTHEQLRREYSAAAVQRRRPTTPTSGCVLDGIAFFGGDELPDVPKEEKIKVSIPAGSRTRRRSDMTYSDFYDQMAAQMPNQIKRASNSGRTTPLNDYDGDILEENPNYKDKVPPAPVIHRRSSVEWENFEDMQGESD</sequence>
<feature type="compositionally biased region" description="Basic and acidic residues" evidence="1">
    <location>
        <begin position="228"/>
        <end position="238"/>
    </location>
</feature>
<proteinExistence type="predicted"/>
<dbReference type="AlphaFoldDB" id="A0A8S1H1T6"/>
<feature type="region of interest" description="Disordered" evidence="1">
    <location>
        <begin position="30"/>
        <end position="49"/>
    </location>
</feature>
<evidence type="ECO:0000313" key="3">
    <source>
        <dbReference type="Proteomes" id="UP000835052"/>
    </source>
</evidence>
<comment type="caution">
    <text evidence="2">The sequence shown here is derived from an EMBL/GenBank/DDBJ whole genome shotgun (WGS) entry which is preliminary data.</text>
</comment>
<keyword evidence="3" id="KW-1185">Reference proteome</keyword>
<feature type="region of interest" description="Disordered" evidence="1">
    <location>
        <begin position="214"/>
        <end position="250"/>
    </location>
</feature>
<feature type="compositionally biased region" description="Polar residues" evidence="1">
    <location>
        <begin position="310"/>
        <end position="322"/>
    </location>
</feature>
<reference evidence="2" key="1">
    <citation type="submission" date="2020-10" db="EMBL/GenBank/DDBJ databases">
        <authorList>
            <person name="Kikuchi T."/>
        </authorList>
    </citation>
    <scope>NUCLEOTIDE SEQUENCE</scope>
    <source>
        <strain evidence="2">NKZ352</strain>
    </source>
</reference>
<feature type="region of interest" description="Disordered" evidence="1">
    <location>
        <begin position="143"/>
        <end position="193"/>
    </location>
</feature>
<evidence type="ECO:0000256" key="1">
    <source>
        <dbReference type="SAM" id="MobiDB-lite"/>
    </source>
</evidence>
<organism evidence="2 3">
    <name type="scientific">Caenorhabditis auriculariae</name>
    <dbReference type="NCBI Taxonomy" id="2777116"/>
    <lineage>
        <taxon>Eukaryota</taxon>
        <taxon>Metazoa</taxon>
        <taxon>Ecdysozoa</taxon>
        <taxon>Nematoda</taxon>
        <taxon>Chromadorea</taxon>
        <taxon>Rhabditida</taxon>
        <taxon>Rhabditina</taxon>
        <taxon>Rhabditomorpha</taxon>
        <taxon>Rhabditoidea</taxon>
        <taxon>Rhabditidae</taxon>
        <taxon>Peloderinae</taxon>
        <taxon>Caenorhabditis</taxon>
    </lineage>
</organism>
<dbReference type="OrthoDB" id="5803645at2759"/>
<accession>A0A8S1H1T6</accession>
<dbReference type="EMBL" id="CAJGYM010000011">
    <property type="protein sequence ID" value="CAD6189505.1"/>
    <property type="molecule type" value="Genomic_DNA"/>
</dbReference>
<evidence type="ECO:0000313" key="2">
    <source>
        <dbReference type="EMBL" id="CAD6189505.1"/>
    </source>
</evidence>
<gene>
    <name evidence="2" type="ORF">CAUJ_LOCUS5424</name>
</gene>
<name>A0A8S1H1T6_9PELO</name>
<dbReference type="Proteomes" id="UP000835052">
    <property type="component" value="Unassembled WGS sequence"/>
</dbReference>
<feature type="region of interest" description="Disordered" evidence="1">
    <location>
        <begin position="310"/>
        <end position="344"/>
    </location>
</feature>